<dbReference type="CTD" id="78775182"/>
<name>A0A6A5H5N4_CAERE</name>
<proteinExistence type="predicted"/>
<comment type="caution">
    <text evidence="2">The sequence shown here is derived from an EMBL/GenBank/DDBJ whole genome shotgun (WGS) entry which is preliminary data.</text>
</comment>
<dbReference type="RefSeq" id="XP_053587996.1">
    <property type="nucleotide sequence ID" value="XM_053728419.1"/>
</dbReference>
<protein>
    <submittedName>
        <fullName evidence="2">Uncharacterized protein</fullName>
    </submittedName>
</protein>
<sequence length="133" mass="15831">MELKDKLLQNPNLKQLKIEAIARMKARDVKDIKTSLKKYSTNNAPYPCWVSIPYPDSDKKLEMLVEKRIIWFKGPYYVEIEVEDSSDEDDENDEEESDEDDEDESDHYEDEEDDDEDQEEDEYEMLQLNALKL</sequence>
<dbReference type="EMBL" id="WUAV01000003">
    <property type="protein sequence ID" value="KAF1763130.1"/>
    <property type="molecule type" value="Genomic_DNA"/>
</dbReference>
<evidence type="ECO:0000313" key="3">
    <source>
        <dbReference type="Proteomes" id="UP000483820"/>
    </source>
</evidence>
<dbReference type="AlphaFoldDB" id="A0A6A5H5N4"/>
<accession>A0A6A5H5N4</accession>
<reference evidence="2 3" key="1">
    <citation type="submission" date="2019-12" db="EMBL/GenBank/DDBJ databases">
        <title>Chromosome-level assembly of the Caenorhabditis remanei genome.</title>
        <authorList>
            <person name="Teterina A.A."/>
            <person name="Willis J.H."/>
            <person name="Phillips P.C."/>
        </authorList>
    </citation>
    <scope>NUCLEOTIDE SEQUENCE [LARGE SCALE GENOMIC DNA]</scope>
    <source>
        <strain evidence="2 3">PX506</strain>
        <tissue evidence="2">Whole organism</tissue>
    </source>
</reference>
<feature type="region of interest" description="Disordered" evidence="1">
    <location>
        <begin position="81"/>
        <end position="123"/>
    </location>
</feature>
<evidence type="ECO:0000313" key="2">
    <source>
        <dbReference type="EMBL" id="KAF1763130.1"/>
    </source>
</evidence>
<organism evidence="2 3">
    <name type="scientific">Caenorhabditis remanei</name>
    <name type="common">Caenorhabditis vulgaris</name>
    <dbReference type="NCBI Taxonomy" id="31234"/>
    <lineage>
        <taxon>Eukaryota</taxon>
        <taxon>Metazoa</taxon>
        <taxon>Ecdysozoa</taxon>
        <taxon>Nematoda</taxon>
        <taxon>Chromadorea</taxon>
        <taxon>Rhabditida</taxon>
        <taxon>Rhabditina</taxon>
        <taxon>Rhabditomorpha</taxon>
        <taxon>Rhabditoidea</taxon>
        <taxon>Rhabditidae</taxon>
        <taxon>Peloderinae</taxon>
        <taxon>Caenorhabditis</taxon>
    </lineage>
</organism>
<dbReference type="GeneID" id="78775182"/>
<dbReference type="Proteomes" id="UP000483820">
    <property type="component" value="Chromosome III"/>
</dbReference>
<dbReference type="KEGG" id="crq:GCK72_011396"/>
<evidence type="ECO:0000256" key="1">
    <source>
        <dbReference type="SAM" id="MobiDB-lite"/>
    </source>
</evidence>
<gene>
    <name evidence="2" type="ORF">GCK72_011396</name>
</gene>